<dbReference type="EMBL" id="NEVT01000002">
    <property type="protein sequence ID" value="OZI82632.1"/>
    <property type="molecule type" value="Genomic_DNA"/>
</dbReference>
<dbReference type="SUPFAM" id="SSF46689">
    <property type="entry name" value="Homeodomain-like"/>
    <property type="match status" value="1"/>
</dbReference>
<keyword evidence="1" id="KW-0547">Nucleotide-binding</keyword>
<dbReference type="InterPro" id="IPR003593">
    <property type="entry name" value="AAA+_ATPase"/>
</dbReference>
<keyword evidence="2" id="KW-0067">ATP-binding</keyword>
<dbReference type="InterPro" id="IPR002078">
    <property type="entry name" value="Sigma_54_int"/>
</dbReference>
<dbReference type="InterPro" id="IPR029016">
    <property type="entry name" value="GAF-like_dom_sf"/>
</dbReference>
<dbReference type="SUPFAM" id="SSF55781">
    <property type="entry name" value="GAF domain-like"/>
    <property type="match status" value="1"/>
</dbReference>
<dbReference type="InterPro" id="IPR027417">
    <property type="entry name" value="P-loop_NTPase"/>
</dbReference>
<dbReference type="InterPro" id="IPR058031">
    <property type="entry name" value="AAA_lid_NorR"/>
</dbReference>
<keyword evidence="5" id="KW-0804">Transcription</keyword>
<dbReference type="RefSeq" id="WP_094805567.1">
    <property type="nucleotide sequence ID" value="NZ_NEVT01000002.1"/>
</dbReference>
<accession>A0A261W9V3</accession>
<dbReference type="Gene3D" id="1.10.10.60">
    <property type="entry name" value="Homeodomain-like"/>
    <property type="match status" value="1"/>
</dbReference>
<dbReference type="Pfam" id="PF02954">
    <property type="entry name" value="HTH_8"/>
    <property type="match status" value="1"/>
</dbReference>
<dbReference type="Pfam" id="PF00158">
    <property type="entry name" value="Sigma54_activat"/>
    <property type="match status" value="1"/>
</dbReference>
<dbReference type="PROSITE" id="PS00675">
    <property type="entry name" value="SIGMA54_INTERACT_1"/>
    <property type="match status" value="1"/>
</dbReference>
<dbReference type="GO" id="GO:0006355">
    <property type="term" value="P:regulation of DNA-templated transcription"/>
    <property type="evidence" value="ECO:0007669"/>
    <property type="project" value="InterPro"/>
</dbReference>
<dbReference type="Gene3D" id="3.40.50.300">
    <property type="entry name" value="P-loop containing nucleotide triphosphate hydrolases"/>
    <property type="match status" value="1"/>
</dbReference>
<feature type="domain" description="Sigma-54 factor interaction" evidence="6">
    <location>
        <begin position="334"/>
        <end position="562"/>
    </location>
</feature>
<dbReference type="InterPro" id="IPR025944">
    <property type="entry name" value="Sigma_54_int_dom_CS"/>
</dbReference>
<evidence type="ECO:0000256" key="3">
    <source>
        <dbReference type="ARBA" id="ARBA00023015"/>
    </source>
</evidence>
<keyword evidence="4" id="KW-0238">DNA-binding</keyword>
<keyword evidence="8" id="KW-1185">Reference proteome</keyword>
<dbReference type="PROSITE" id="PS00676">
    <property type="entry name" value="SIGMA54_INTERACT_2"/>
    <property type="match status" value="1"/>
</dbReference>
<dbReference type="Proteomes" id="UP000215633">
    <property type="component" value="Unassembled WGS sequence"/>
</dbReference>
<keyword evidence="3" id="KW-0805">Transcription regulation</keyword>
<dbReference type="InterPro" id="IPR025943">
    <property type="entry name" value="Sigma_54_int_dom_ATP-bd_2"/>
</dbReference>
<proteinExistence type="predicted"/>
<dbReference type="Pfam" id="PF25601">
    <property type="entry name" value="AAA_lid_14"/>
    <property type="match status" value="1"/>
</dbReference>
<dbReference type="SMART" id="SM00382">
    <property type="entry name" value="AAA"/>
    <property type="match status" value="1"/>
</dbReference>
<evidence type="ECO:0000256" key="4">
    <source>
        <dbReference type="ARBA" id="ARBA00023125"/>
    </source>
</evidence>
<dbReference type="InterPro" id="IPR025662">
    <property type="entry name" value="Sigma_54_int_dom_ATP-bd_1"/>
</dbReference>
<evidence type="ECO:0000259" key="6">
    <source>
        <dbReference type="PROSITE" id="PS50045"/>
    </source>
</evidence>
<dbReference type="FunFam" id="3.40.50.300:FF:000006">
    <property type="entry name" value="DNA-binding transcriptional regulator NtrC"/>
    <property type="match status" value="1"/>
</dbReference>
<gene>
    <name evidence="7" type="ORF">CAL24_01810</name>
</gene>
<dbReference type="GO" id="GO:0005524">
    <property type="term" value="F:ATP binding"/>
    <property type="evidence" value="ECO:0007669"/>
    <property type="project" value="UniProtKB-KW"/>
</dbReference>
<organism evidence="7 8">
    <name type="scientific">Bordetella genomosp. 2</name>
    <dbReference type="NCBI Taxonomy" id="1983456"/>
    <lineage>
        <taxon>Bacteria</taxon>
        <taxon>Pseudomonadati</taxon>
        <taxon>Pseudomonadota</taxon>
        <taxon>Betaproteobacteria</taxon>
        <taxon>Burkholderiales</taxon>
        <taxon>Alcaligenaceae</taxon>
        <taxon>Bordetella</taxon>
    </lineage>
</organism>
<protein>
    <submittedName>
        <fullName evidence="7">AAA family ATPase</fullName>
    </submittedName>
</protein>
<dbReference type="Gene3D" id="1.10.8.60">
    <property type="match status" value="1"/>
</dbReference>
<reference evidence="8" key="1">
    <citation type="submission" date="2017-05" db="EMBL/GenBank/DDBJ databases">
        <title>Complete and WGS of Bordetella genogroups.</title>
        <authorList>
            <person name="Spilker T."/>
            <person name="Lipuma J."/>
        </authorList>
    </citation>
    <scope>NUCLEOTIDE SEQUENCE [LARGE SCALE GENOMIC DNA]</scope>
    <source>
        <strain evidence="8">AU8256</strain>
    </source>
</reference>
<evidence type="ECO:0000256" key="2">
    <source>
        <dbReference type="ARBA" id="ARBA00022840"/>
    </source>
</evidence>
<dbReference type="Gene3D" id="3.30.450.40">
    <property type="match status" value="1"/>
</dbReference>
<sequence>MLRSEQREHIERIITLANAGGQAVAANEIERSWLRCVHDYGMDPTRPEPARILEAHELREHQDQIEGFLGVARIGMEQLYKRVSSLGYVLLLTDADGVAVDFIGNDALRNDLKRAGLYLGADWSELRAGTCGVGTCIVEQAAVTCHRTDHFDASHIALTCNSAPLFDPTGGFMGVLDVSSLKADGPRESQHLALQITAMYAQMIENSNFLSYFGDHWILRLGLAGSLVDIANDILLAFDADGVVAGMNRNARCTLAPGGDASACTGQPLTAIFDAALGEILQAVHMPPSAERTTLRTHGGQTYFVNAIAPRARKPAARAPAELPALPHEALRVLAGHDPAMQRLIGQAQRLASKPVNILVHGETGTGKEVLAKAIHVAGPRRERPFVAVNCAAIPETLIESELFGYVAGTFTGARANGQRGLILQADGGTLFLDEIGDMPIHLQSRLLRVLSEREVVPLGAQRPTPVDLRVVAASHRDLRQLIAQGTFREDLYYRLSGATLHLPALRDREDREYLLDLIAGQEAHELGVAPYFDGAARQALLGYAWPGNVRQLRNMLRFALAMSDDGNLTLETLPPELFEHATGGREPVALPAGAEAPPPAGAASGEAGPLLALLQRHRWHVPSVARELGLARATVYRRMEKLGIAPSSRQQ</sequence>
<dbReference type="InterPro" id="IPR009057">
    <property type="entry name" value="Homeodomain-like_sf"/>
</dbReference>
<dbReference type="GO" id="GO:0043565">
    <property type="term" value="F:sequence-specific DNA binding"/>
    <property type="evidence" value="ECO:0007669"/>
    <property type="project" value="InterPro"/>
</dbReference>
<dbReference type="PANTHER" id="PTHR32071:SF77">
    <property type="entry name" value="TRANSCRIPTIONAL REGULATORY PROTEIN"/>
    <property type="match status" value="1"/>
</dbReference>
<dbReference type="AlphaFoldDB" id="A0A261W9V3"/>
<dbReference type="CDD" id="cd00009">
    <property type="entry name" value="AAA"/>
    <property type="match status" value="1"/>
</dbReference>
<evidence type="ECO:0000313" key="8">
    <source>
        <dbReference type="Proteomes" id="UP000215633"/>
    </source>
</evidence>
<evidence type="ECO:0000256" key="1">
    <source>
        <dbReference type="ARBA" id="ARBA00022741"/>
    </source>
</evidence>
<dbReference type="PROSITE" id="PS00688">
    <property type="entry name" value="SIGMA54_INTERACT_3"/>
    <property type="match status" value="1"/>
</dbReference>
<comment type="caution">
    <text evidence="7">The sequence shown here is derived from an EMBL/GenBank/DDBJ whole genome shotgun (WGS) entry which is preliminary data.</text>
</comment>
<name>A0A261W9V3_9BORD</name>
<dbReference type="PROSITE" id="PS50045">
    <property type="entry name" value="SIGMA54_INTERACT_4"/>
    <property type="match status" value="1"/>
</dbReference>
<evidence type="ECO:0000256" key="5">
    <source>
        <dbReference type="ARBA" id="ARBA00023163"/>
    </source>
</evidence>
<dbReference type="SUPFAM" id="SSF52540">
    <property type="entry name" value="P-loop containing nucleoside triphosphate hydrolases"/>
    <property type="match status" value="1"/>
</dbReference>
<dbReference type="InterPro" id="IPR002197">
    <property type="entry name" value="HTH_Fis"/>
</dbReference>
<evidence type="ECO:0000313" key="7">
    <source>
        <dbReference type="EMBL" id="OZI82632.1"/>
    </source>
</evidence>
<dbReference type="PANTHER" id="PTHR32071">
    <property type="entry name" value="TRANSCRIPTIONAL REGULATORY PROTEIN"/>
    <property type="match status" value="1"/>
</dbReference>